<dbReference type="EMBL" id="AYXG01000182">
    <property type="protein sequence ID" value="EWC59972.1"/>
    <property type="molecule type" value="Genomic_DNA"/>
</dbReference>
<keyword evidence="1" id="KW-0732">Signal</keyword>
<evidence type="ECO:0000313" key="3">
    <source>
        <dbReference type="Proteomes" id="UP000019277"/>
    </source>
</evidence>
<comment type="caution">
    <text evidence="2">The sequence shown here is derived from an EMBL/GenBank/DDBJ whole genome shotgun (WGS) entry which is preliminary data.</text>
</comment>
<gene>
    <name evidence="2" type="ORF">UO65_4752</name>
</gene>
<dbReference type="AlphaFoldDB" id="W7IT84"/>
<evidence type="ECO:0000313" key="2">
    <source>
        <dbReference type="EMBL" id="EWC59972.1"/>
    </source>
</evidence>
<dbReference type="eggNOG" id="ENOG50347FW">
    <property type="taxonomic scope" value="Bacteria"/>
</dbReference>
<sequence length="159" mass="16221">MGMAVLGAVTALVVSLAQAGDPSSLGYTAEPGAGPVSGSRTWTEPTDEVRAFELDGVLVVDGEDSSGWDWFRVELAGANGAPLGVGSYTGGNFRLHPEAAGVNLISDGLGSGDGPAEFTIGTLERDPVTGRVSALDVEVTVHNGSPTGPRIDIRAHYEA</sequence>
<protein>
    <submittedName>
        <fullName evidence="2">Uncharacterized protein</fullName>
    </submittedName>
</protein>
<dbReference type="STRING" id="909613.UO65_4752"/>
<feature type="signal peptide" evidence="1">
    <location>
        <begin position="1"/>
        <end position="19"/>
    </location>
</feature>
<reference evidence="2 3" key="1">
    <citation type="journal article" date="2014" name="Genome Announc.">
        <title>Draft Genome Sequence of the Antitrypanosomally Active Sponge-Associated Bacterium Actinokineospora sp. Strain EG49.</title>
        <authorList>
            <person name="Harjes J."/>
            <person name="Ryu T."/>
            <person name="Abdelmohsen U.R."/>
            <person name="Moitinho-Silva L."/>
            <person name="Horn H."/>
            <person name="Ravasi T."/>
            <person name="Hentschel U."/>
        </authorList>
    </citation>
    <scope>NUCLEOTIDE SEQUENCE [LARGE SCALE GENOMIC DNA]</scope>
    <source>
        <strain evidence="2 3">EG49</strain>
    </source>
</reference>
<organism evidence="2 3">
    <name type="scientific">Actinokineospora spheciospongiae</name>
    <dbReference type="NCBI Taxonomy" id="909613"/>
    <lineage>
        <taxon>Bacteria</taxon>
        <taxon>Bacillati</taxon>
        <taxon>Actinomycetota</taxon>
        <taxon>Actinomycetes</taxon>
        <taxon>Pseudonocardiales</taxon>
        <taxon>Pseudonocardiaceae</taxon>
        <taxon>Actinokineospora</taxon>
    </lineage>
</organism>
<keyword evidence="3" id="KW-1185">Reference proteome</keyword>
<proteinExistence type="predicted"/>
<name>W7IT84_9PSEU</name>
<accession>W7IT84</accession>
<dbReference type="Proteomes" id="UP000019277">
    <property type="component" value="Unassembled WGS sequence"/>
</dbReference>
<feature type="chain" id="PRO_5004893698" evidence="1">
    <location>
        <begin position="20"/>
        <end position="159"/>
    </location>
</feature>
<evidence type="ECO:0000256" key="1">
    <source>
        <dbReference type="SAM" id="SignalP"/>
    </source>
</evidence>